<name>A0A1R3TWB3_9HYPH</name>
<keyword evidence="1" id="KW-0472">Membrane</keyword>
<evidence type="ECO:0000256" key="1">
    <source>
        <dbReference type="SAM" id="Phobius"/>
    </source>
</evidence>
<sequence>MQALIDLITRAGHCQLDVALYTLLPNEVATTIVLRFLEVYGVLDSLVIWLMFARQV</sequence>
<reference evidence="2" key="3">
    <citation type="journal article" date="2023" name="Phytobiomes J">
        <title>Deciphering the key players within the bacterial microbiota associated with aerial crown gall tumors on rhododendron: Insights into the gallobiome.</title>
        <authorList>
            <person name="Kuzmanovic N."/>
            <person name="Nesme J."/>
            <person name="Wolf J."/>
            <person name="Neumann-Schaal M."/>
            <person name="Petersen J."/>
            <person name="Fernandez-Gnecco G."/>
            <person name="Sproeer C."/>
            <person name="Bunk B."/>
            <person name="Overmann J."/>
            <person name="Sorensen S.J."/>
            <person name="Idczak E."/>
            <person name="Smalla K."/>
        </authorList>
    </citation>
    <scope>NUCLEOTIDE SEQUENCE</scope>
    <source>
        <strain evidence="2">Rho-11.1</strain>
    </source>
</reference>
<keyword evidence="1" id="KW-0812">Transmembrane</keyword>
<feature type="transmembrane region" description="Helical" evidence="1">
    <location>
        <begin position="32"/>
        <end position="52"/>
    </location>
</feature>
<protein>
    <submittedName>
        <fullName evidence="3">Uncharacterized protein</fullName>
    </submittedName>
</protein>
<dbReference type="AlphaFoldDB" id="A0A1R3TWB3"/>
<dbReference type="EMBL" id="FMUE01000005">
    <property type="protein sequence ID" value="SCX22919.1"/>
    <property type="molecule type" value="Genomic_DNA"/>
</dbReference>
<reference evidence="4" key="1">
    <citation type="submission" date="2016-10" db="EMBL/GenBank/DDBJ databases">
        <authorList>
            <person name="Wibberg D."/>
        </authorList>
    </citation>
    <scope>NUCLEOTIDE SEQUENCE [LARGE SCALE GENOMIC DNA]</scope>
</reference>
<proteinExistence type="predicted"/>
<accession>A0A1R3TWB3</accession>
<dbReference type="RefSeq" id="WP_159442479.1">
    <property type="nucleotide sequence ID" value="NZ_CP133552.1"/>
</dbReference>
<organism evidence="3 4">
    <name type="scientific">Agrobacterium rosae</name>
    <dbReference type="NCBI Taxonomy" id="1972867"/>
    <lineage>
        <taxon>Bacteria</taxon>
        <taxon>Pseudomonadati</taxon>
        <taxon>Pseudomonadota</taxon>
        <taxon>Alphaproteobacteria</taxon>
        <taxon>Hyphomicrobiales</taxon>
        <taxon>Rhizobiaceae</taxon>
        <taxon>Rhizobium/Agrobacterium group</taxon>
        <taxon>Agrobacterium</taxon>
    </lineage>
</organism>
<gene>
    <name evidence="3" type="ORF">DSM25559_2292</name>
    <name evidence="2" type="ORF">RMR22_16435</name>
</gene>
<evidence type="ECO:0000313" key="2">
    <source>
        <dbReference type="EMBL" id="MDX8303846.1"/>
    </source>
</evidence>
<dbReference type="Proteomes" id="UP000187891">
    <property type="component" value="Unassembled WGS sequence"/>
</dbReference>
<dbReference type="EMBL" id="JAVRAF010000005">
    <property type="protein sequence ID" value="MDX8303846.1"/>
    <property type="molecule type" value="Genomic_DNA"/>
</dbReference>
<evidence type="ECO:0000313" key="4">
    <source>
        <dbReference type="Proteomes" id="UP000187891"/>
    </source>
</evidence>
<keyword evidence="1" id="KW-1133">Transmembrane helix</keyword>
<evidence type="ECO:0000313" key="3">
    <source>
        <dbReference type="EMBL" id="SCX22919.1"/>
    </source>
</evidence>
<reference evidence="3" key="2">
    <citation type="submission" date="2016-10" db="EMBL/GenBank/DDBJ databases">
        <authorList>
            <person name="de Groot N.N."/>
        </authorList>
    </citation>
    <scope>NUCLEOTIDE SEQUENCE [LARGE SCALE GENOMIC DNA]</scope>
    <source>
        <strain evidence="3">DSM25559</strain>
    </source>
</reference>
<dbReference type="STRING" id="1907666.DSM25559_2292"/>